<reference evidence="2 3" key="1">
    <citation type="journal article" date="2019" name="Sci. Rep.">
        <title>Orb-weaving spider Araneus ventricosus genome elucidates the spidroin gene catalogue.</title>
        <authorList>
            <person name="Kono N."/>
            <person name="Nakamura H."/>
            <person name="Ohtoshi R."/>
            <person name="Moran D.A.P."/>
            <person name="Shinohara A."/>
            <person name="Yoshida Y."/>
            <person name="Fujiwara M."/>
            <person name="Mori M."/>
            <person name="Tomita M."/>
            <person name="Arakawa K."/>
        </authorList>
    </citation>
    <scope>NUCLEOTIDE SEQUENCE [LARGE SCALE GENOMIC DNA]</scope>
</reference>
<dbReference type="Proteomes" id="UP000499080">
    <property type="component" value="Unassembled WGS sequence"/>
</dbReference>
<sequence length="102" mass="11431">MGLTTCNGFFYSIRNMLYVPRDVVAIRKIHLFRQKLINRSAHTLSIKGKSSRTPPYKTIISGSRASLPQDRTQTGPHRGDPAPLAELAKLRPPYVAHFSSLL</sequence>
<dbReference type="AlphaFoldDB" id="A0A4Y2B6M8"/>
<organism evidence="2 3">
    <name type="scientific">Araneus ventricosus</name>
    <name type="common">Orbweaver spider</name>
    <name type="synonym">Epeira ventricosa</name>
    <dbReference type="NCBI Taxonomy" id="182803"/>
    <lineage>
        <taxon>Eukaryota</taxon>
        <taxon>Metazoa</taxon>
        <taxon>Ecdysozoa</taxon>
        <taxon>Arthropoda</taxon>
        <taxon>Chelicerata</taxon>
        <taxon>Arachnida</taxon>
        <taxon>Araneae</taxon>
        <taxon>Araneomorphae</taxon>
        <taxon>Entelegynae</taxon>
        <taxon>Araneoidea</taxon>
        <taxon>Araneidae</taxon>
        <taxon>Araneus</taxon>
    </lineage>
</organism>
<evidence type="ECO:0000256" key="1">
    <source>
        <dbReference type="SAM" id="MobiDB-lite"/>
    </source>
</evidence>
<gene>
    <name evidence="2" type="ORF">AVEN_218700_1</name>
</gene>
<dbReference type="EMBL" id="BGPR01000051">
    <property type="protein sequence ID" value="GBL86975.1"/>
    <property type="molecule type" value="Genomic_DNA"/>
</dbReference>
<proteinExistence type="predicted"/>
<comment type="caution">
    <text evidence="2">The sequence shown here is derived from an EMBL/GenBank/DDBJ whole genome shotgun (WGS) entry which is preliminary data.</text>
</comment>
<name>A0A4Y2B6M8_ARAVE</name>
<protein>
    <submittedName>
        <fullName evidence="2">Uncharacterized protein</fullName>
    </submittedName>
</protein>
<evidence type="ECO:0000313" key="3">
    <source>
        <dbReference type="Proteomes" id="UP000499080"/>
    </source>
</evidence>
<evidence type="ECO:0000313" key="2">
    <source>
        <dbReference type="EMBL" id="GBL86975.1"/>
    </source>
</evidence>
<feature type="compositionally biased region" description="Polar residues" evidence="1">
    <location>
        <begin position="60"/>
        <end position="75"/>
    </location>
</feature>
<feature type="region of interest" description="Disordered" evidence="1">
    <location>
        <begin position="47"/>
        <end position="82"/>
    </location>
</feature>
<accession>A0A4Y2B6M8</accession>
<keyword evidence="3" id="KW-1185">Reference proteome</keyword>